<evidence type="ECO:0000313" key="6">
    <source>
        <dbReference type="Proteomes" id="UP000315252"/>
    </source>
</evidence>
<evidence type="ECO:0000256" key="1">
    <source>
        <dbReference type="ARBA" id="ARBA00001946"/>
    </source>
</evidence>
<reference evidence="5 6" key="1">
    <citation type="submission" date="2019-06" db="EMBL/GenBank/DDBJ databases">
        <title>Whole genome sequence for Rhodospirillaceae sp. R148.</title>
        <authorList>
            <person name="Wang G."/>
        </authorList>
    </citation>
    <scope>NUCLEOTIDE SEQUENCE [LARGE SCALE GENOMIC DNA]</scope>
    <source>
        <strain evidence="5 6">R148</strain>
    </source>
</reference>
<dbReference type="SUPFAM" id="SSF54826">
    <property type="entry name" value="Enolase N-terminal domain-like"/>
    <property type="match status" value="1"/>
</dbReference>
<dbReference type="Proteomes" id="UP000315252">
    <property type="component" value="Unassembled WGS sequence"/>
</dbReference>
<keyword evidence="3" id="KW-0460">Magnesium</keyword>
<dbReference type="InterPro" id="IPR046945">
    <property type="entry name" value="RHMD-like"/>
</dbReference>
<dbReference type="AlphaFoldDB" id="A0A545T7P6"/>
<proteinExistence type="predicted"/>
<dbReference type="InterPro" id="IPR029017">
    <property type="entry name" value="Enolase-like_N"/>
</dbReference>
<dbReference type="GO" id="GO:0016836">
    <property type="term" value="F:hydro-lyase activity"/>
    <property type="evidence" value="ECO:0007669"/>
    <property type="project" value="TreeGrafter"/>
</dbReference>
<dbReference type="Pfam" id="PF13378">
    <property type="entry name" value="MR_MLE_C"/>
    <property type="match status" value="1"/>
</dbReference>
<evidence type="ECO:0000256" key="2">
    <source>
        <dbReference type="ARBA" id="ARBA00022723"/>
    </source>
</evidence>
<name>A0A545T7P6_9PROT</name>
<dbReference type="InterPro" id="IPR036849">
    <property type="entry name" value="Enolase-like_C_sf"/>
</dbReference>
<gene>
    <name evidence="5" type="ORF">FKG95_24670</name>
</gene>
<dbReference type="Gene3D" id="3.30.390.10">
    <property type="entry name" value="Enolase-like, N-terminal domain"/>
    <property type="match status" value="1"/>
</dbReference>
<feature type="domain" description="Mandelate racemase/muconate lactonizing enzyme C-terminal" evidence="4">
    <location>
        <begin position="160"/>
        <end position="261"/>
    </location>
</feature>
<sequence length="397" mass="44369">MRRAAVSKIDRIEIHEFTFDVENLGLESESEKAVYNIGYKPGGKIELSKYAVVIRADDGTRGEYVTHWVGTKAALAQSLMMAPNLIGRDPEQREGIFDDLKREFRQYDHMGHGPLDIALWDLAGKKYGTSVAKLLGGYRERLPAYASTYHADRRGGLDSKEAFVAFAEQCFETGYRAFKIHGWHDGDTREEADNVRYMGERMGDRMTLMIDPACELRTFADALYVGHACDDAGFFWLEDPFRDAGTSAFAHKRLREKIKTPLLQTEHIRGIEPKADFLIAGGTDFLRADPEYDMGITGCMKIAHLAEAMGVDCEIHACGPAHRACMSAMRNSNFYEVALVGPDCPNAVPPVYACGYSDELDAVDAQGCMPVPQGPGLGVVYDWDFIQHRRTARHCFE</sequence>
<dbReference type="SFLD" id="SFLDS00001">
    <property type="entry name" value="Enolase"/>
    <property type="match status" value="1"/>
</dbReference>
<dbReference type="GO" id="GO:0016052">
    <property type="term" value="P:carbohydrate catabolic process"/>
    <property type="evidence" value="ECO:0007669"/>
    <property type="project" value="TreeGrafter"/>
</dbReference>
<evidence type="ECO:0000313" key="5">
    <source>
        <dbReference type="EMBL" id="TQV73218.1"/>
    </source>
</evidence>
<protein>
    <submittedName>
        <fullName evidence="5">Mandelate racemase</fullName>
    </submittedName>
</protein>
<evidence type="ECO:0000256" key="3">
    <source>
        <dbReference type="ARBA" id="ARBA00022842"/>
    </source>
</evidence>
<evidence type="ECO:0000259" key="4">
    <source>
        <dbReference type="SMART" id="SM00922"/>
    </source>
</evidence>
<dbReference type="SUPFAM" id="SSF51604">
    <property type="entry name" value="Enolase C-terminal domain-like"/>
    <property type="match status" value="1"/>
</dbReference>
<dbReference type="OrthoDB" id="5290054at2"/>
<dbReference type="PANTHER" id="PTHR13794">
    <property type="entry name" value="ENOLASE SUPERFAMILY, MANDELATE RACEMASE"/>
    <property type="match status" value="1"/>
</dbReference>
<dbReference type="InterPro" id="IPR029065">
    <property type="entry name" value="Enolase_C-like"/>
</dbReference>
<dbReference type="Gene3D" id="3.20.20.120">
    <property type="entry name" value="Enolase-like C-terminal domain"/>
    <property type="match status" value="1"/>
</dbReference>
<dbReference type="InterPro" id="IPR013341">
    <property type="entry name" value="Mandelate_racemase_N_dom"/>
</dbReference>
<dbReference type="SMART" id="SM00922">
    <property type="entry name" value="MR_MLE"/>
    <property type="match status" value="1"/>
</dbReference>
<dbReference type="GO" id="GO:0000287">
    <property type="term" value="F:magnesium ion binding"/>
    <property type="evidence" value="ECO:0007669"/>
    <property type="project" value="TreeGrafter"/>
</dbReference>
<comment type="cofactor">
    <cofactor evidence="1">
        <name>Mg(2+)</name>
        <dbReference type="ChEBI" id="CHEBI:18420"/>
    </cofactor>
</comment>
<dbReference type="EMBL" id="VHSH01000011">
    <property type="protein sequence ID" value="TQV73218.1"/>
    <property type="molecule type" value="Genomic_DNA"/>
</dbReference>
<dbReference type="InterPro" id="IPR013342">
    <property type="entry name" value="Mandelate_racemase_C"/>
</dbReference>
<keyword evidence="2" id="KW-0479">Metal-binding</keyword>
<accession>A0A545T7P6</accession>
<organism evidence="5 6">
    <name type="scientific">Denitrobaculum tricleocarpae</name>
    <dbReference type="NCBI Taxonomy" id="2591009"/>
    <lineage>
        <taxon>Bacteria</taxon>
        <taxon>Pseudomonadati</taxon>
        <taxon>Pseudomonadota</taxon>
        <taxon>Alphaproteobacteria</taxon>
        <taxon>Rhodospirillales</taxon>
        <taxon>Rhodospirillaceae</taxon>
        <taxon>Denitrobaculum</taxon>
    </lineage>
</organism>
<dbReference type="Pfam" id="PF02746">
    <property type="entry name" value="MR_MLE_N"/>
    <property type="match status" value="1"/>
</dbReference>
<dbReference type="PANTHER" id="PTHR13794:SF58">
    <property type="entry name" value="MITOCHONDRIAL ENOLASE SUPERFAMILY MEMBER 1"/>
    <property type="match status" value="1"/>
</dbReference>
<comment type="caution">
    <text evidence="5">The sequence shown here is derived from an EMBL/GenBank/DDBJ whole genome shotgun (WGS) entry which is preliminary data.</text>
</comment>
<keyword evidence="6" id="KW-1185">Reference proteome</keyword>